<sequence precursor="true">MKSILFVLSWLSIVLVTPSGLFAQEPGKPCSVADYPSIQAAVDDNPGRPIYIPAGDHLLSESVTISTDGTELFGHGRLIQQNPNAAVVRFLDADHVTIRGVTLTRSEGKEEATSEALRFNNASFVRIDEVQVINNRAKDGAITVTDSSHVTIRDCLVQNYSRITVDDRTQANDGKKYGYAFNCIDGTGISVSKCSDVLIEGNRVIEQFLRATPEMKQQYQLGTFVKQNELAGTLVSKQTWESKYVNNWHQGSAIIVSSPTETQHVRLLNNHIENAAQGIDIHADHVTVQGNIVVNAFIGMKAMHGSRYTLITGNQFSKSVLWAIGLMPGAASERGNEDGDSIIANNIISEFGYGDAAWIWPHDEHACFPIRLDRGQEPDDPPLKNVIITGNIISETRGNSASPVPPRYKMPILMEQGTNGPKEIIITNNHF</sequence>
<evidence type="ECO:0000313" key="4">
    <source>
        <dbReference type="Proteomes" id="UP000320672"/>
    </source>
</evidence>
<keyword evidence="4" id="KW-1185">Reference proteome</keyword>
<dbReference type="Proteomes" id="UP000320672">
    <property type="component" value="Chromosome"/>
</dbReference>
<name>A0A517MHD5_9BACT</name>
<keyword evidence="1" id="KW-0732">Signal</keyword>
<dbReference type="RefSeq" id="WP_145352314.1">
    <property type="nucleotide sequence ID" value="NZ_CP036262.1"/>
</dbReference>
<reference evidence="3 4" key="1">
    <citation type="submission" date="2019-02" db="EMBL/GenBank/DDBJ databases">
        <title>Deep-cultivation of Planctomycetes and their phenomic and genomic characterization uncovers novel biology.</title>
        <authorList>
            <person name="Wiegand S."/>
            <person name="Jogler M."/>
            <person name="Boedeker C."/>
            <person name="Pinto D."/>
            <person name="Vollmers J."/>
            <person name="Rivas-Marin E."/>
            <person name="Kohn T."/>
            <person name="Peeters S.H."/>
            <person name="Heuer A."/>
            <person name="Rast P."/>
            <person name="Oberbeckmann S."/>
            <person name="Bunk B."/>
            <person name="Jeske O."/>
            <person name="Meyerdierks A."/>
            <person name="Storesund J.E."/>
            <person name="Kallscheuer N."/>
            <person name="Luecker S."/>
            <person name="Lage O.M."/>
            <person name="Pohl T."/>
            <person name="Merkel B.J."/>
            <person name="Hornburger P."/>
            <person name="Mueller R.-W."/>
            <person name="Bruemmer F."/>
            <person name="Labrenz M."/>
            <person name="Spormann A.M."/>
            <person name="Op den Camp H."/>
            <person name="Overmann J."/>
            <person name="Amann R."/>
            <person name="Jetten M.S.M."/>
            <person name="Mascher T."/>
            <person name="Medema M.H."/>
            <person name="Devos D.P."/>
            <person name="Kaster A.-K."/>
            <person name="Ovreas L."/>
            <person name="Rohde M."/>
            <person name="Galperin M.Y."/>
            <person name="Jogler C."/>
        </authorList>
    </citation>
    <scope>NUCLEOTIDE SEQUENCE [LARGE SCALE GENOMIC DNA]</scope>
    <source>
        <strain evidence="3 4">FF011L</strain>
    </source>
</reference>
<dbReference type="OrthoDB" id="209963at2"/>
<proteinExistence type="predicted"/>
<dbReference type="AlphaFoldDB" id="A0A517MHD5"/>
<dbReference type="InterPro" id="IPR012334">
    <property type="entry name" value="Pectin_lyas_fold"/>
</dbReference>
<feature type="signal peptide" evidence="1">
    <location>
        <begin position="1"/>
        <end position="23"/>
    </location>
</feature>
<dbReference type="EMBL" id="CP036262">
    <property type="protein sequence ID" value="QDS94292.1"/>
    <property type="molecule type" value="Genomic_DNA"/>
</dbReference>
<feature type="chain" id="PRO_5022127380" description="Right handed beta helix domain-containing protein" evidence="1">
    <location>
        <begin position="24"/>
        <end position="431"/>
    </location>
</feature>
<evidence type="ECO:0000256" key="1">
    <source>
        <dbReference type="SAM" id="SignalP"/>
    </source>
</evidence>
<gene>
    <name evidence="3" type="ORF">FF011L_30710</name>
</gene>
<evidence type="ECO:0000313" key="3">
    <source>
        <dbReference type="EMBL" id="QDS94292.1"/>
    </source>
</evidence>
<dbReference type="Gene3D" id="2.160.20.10">
    <property type="entry name" value="Single-stranded right-handed beta-helix, Pectin lyase-like"/>
    <property type="match status" value="2"/>
</dbReference>
<dbReference type="SUPFAM" id="SSF51126">
    <property type="entry name" value="Pectin lyase-like"/>
    <property type="match status" value="1"/>
</dbReference>
<protein>
    <recommendedName>
        <fullName evidence="2">Right handed beta helix domain-containing protein</fullName>
    </recommendedName>
</protein>
<organism evidence="3 4">
    <name type="scientific">Roseimaritima multifibrata</name>
    <dbReference type="NCBI Taxonomy" id="1930274"/>
    <lineage>
        <taxon>Bacteria</taxon>
        <taxon>Pseudomonadati</taxon>
        <taxon>Planctomycetota</taxon>
        <taxon>Planctomycetia</taxon>
        <taxon>Pirellulales</taxon>
        <taxon>Pirellulaceae</taxon>
        <taxon>Roseimaritima</taxon>
    </lineage>
</organism>
<dbReference type="InterPro" id="IPR039448">
    <property type="entry name" value="Beta_helix"/>
</dbReference>
<evidence type="ECO:0000259" key="2">
    <source>
        <dbReference type="Pfam" id="PF13229"/>
    </source>
</evidence>
<accession>A0A517MHD5</accession>
<dbReference type="SMART" id="SM00710">
    <property type="entry name" value="PbH1"/>
    <property type="match status" value="6"/>
</dbReference>
<dbReference type="InterPro" id="IPR006626">
    <property type="entry name" value="PbH1"/>
</dbReference>
<dbReference type="Pfam" id="PF13229">
    <property type="entry name" value="Beta_helix"/>
    <property type="match status" value="1"/>
</dbReference>
<feature type="domain" description="Right handed beta helix" evidence="2">
    <location>
        <begin position="117"/>
        <end position="316"/>
    </location>
</feature>
<dbReference type="KEGG" id="rml:FF011L_30710"/>
<dbReference type="InterPro" id="IPR011050">
    <property type="entry name" value="Pectin_lyase_fold/virulence"/>
</dbReference>